<dbReference type="InterPro" id="IPR034333">
    <property type="entry name" value="GST_Zeta_N"/>
</dbReference>
<dbReference type="GO" id="GO:0006749">
    <property type="term" value="P:glutathione metabolic process"/>
    <property type="evidence" value="ECO:0007669"/>
    <property type="project" value="TreeGrafter"/>
</dbReference>
<feature type="domain" description="GST N-terminal" evidence="2">
    <location>
        <begin position="1"/>
        <end position="82"/>
    </location>
</feature>
<dbReference type="OrthoDB" id="509852at2"/>
<dbReference type="InterPro" id="IPR004046">
    <property type="entry name" value="GST_C"/>
</dbReference>
<proteinExistence type="inferred from homology"/>
<dbReference type="Proteomes" id="UP000294829">
    <property type="component" value="Unassembled WGS sequence"/>
</dbReference>
<dbReference type="InterPro" id="IPR036282">
    <property type="entry name" value="Glutathione-S-Trfase_C_sf"/>
</dbReference>
<dbReference type="FunFam" id="1.20.1050.10:FF:000017">
    <property type="entry name" value="Maleylacetoacetate isomerase"/>
    <property type="match status" value="1"/>
</dbReference>
<dbReference type="Gene3D" id="3.40.30.10">
    <property type="entry name" value="Glutaredoxin"/>
    <property type="match status" value="1"/>
</dbReference>
<dbReference type="Pfam" id="PF13417">
    <property type="entry name" value="GST_N_3"/>
    <property type="match status" value="1"/>
</dbReference>
<dbReference type="SUPFAM" id="SSF47616">
    <property type="entry name" value="GST C-terminal domain-like"/>
    <property type="match status" value="1"/>
</dbReference>
<dbReference type="AlphaFoldDB" id="A0A4R5W4W6"/>
<sequence>MKLYSYFRSSASFRVRIVLNLKQLPYETVPVHLVKNGGEQFAPAYLALNPQGVVPSLENDGEILLQSSAICEYLNELQPEPALLPSDLAQRAWVRSVCNMVACDIHPVNNLRVLTYLTKTLGHSEEQKMAWYRHWIAQGFDALEKVLAQKAGRYCWGDTVTLADAFVIPQIWNANRFACPLDDFPTLRRVYENAMMLPEFVQAAPASQPDAE</sequence>
<dbReference type="PANTHER" id="PTHR42673">
    <property type="entry name" value="MALEYLACETOACETATE ISOMERASE"/>
    <property type="match status" value="1"/>
</dbReference>
<dbReference type="SFLD" id="SFLDS00019">
    <property type="entry name" value="Glutathione_Transferase_(cytos"/>
    <property type="match status" value="1"/>
</dbReference>
<dbReference type="EC" id="5.2.1.2" evidence="4"/>
<dbReference type="InterPro" id="IPR004045">
    <property type="entry name" value="Glutathione_S-Trfase_N"/>
</dbReference>
<dbReference type="PANTHER" id="PTHR42673:SF4">
    <property type="entry name" value="MALEYLACETOACETATE ISOMERASE"/>
    <property type="match status" value="1"/>
</dbReference>
<dbReference type="InterPro" id="IPR040079">
    <property type="entry name" value="Glutathione_S-Trfase"/>
</dbReference>
<dbReference type="CDD" id="cd03191">
    <property type="entry name" value="GST_C_Zeta"/>
    <property type="match status" value="1"/>
</dbReference>
<name>A0A4R5W4W6_9BURK</name>
<comment type="caution">
    <text evidence="4">The sequence shown here is derived from an EMBL/GenBank/DDBJ whole genome shotgun (WGS) entry which is preliminary data.</text>
</comment>
<keyword evidence="5" id="KW-1185">Reference proteome</keyword>
<dbReference type="PROSITE" id="PS50404">
    <property type="entry name" value="GST_NTER"/>
    <property type="match status" value="1"/>
</dbReference>
<dbReference type="NCBIfam" id="TIGR01262">
    <property type="entry name" value="maiA"/>
    <property type="match status" value="1"/>
</dbReference>
<dbReference type="GO" id="GO:0016034">
    <property type="term" value="F:maleylacetoacetate isomerase activity"/>
    <property type="evidence" value="ECO:0007669"/>
    <property type="project" value="UniProtKB-EC"/>
</dbReference>
<evidence type="ECO:0000313" key="4">
    <source>
        <dbReference type="EMBL" id="TDK68152.1"/>
    </source>
</evidence>
<evidence type="ECO:0000259" key="3">
    <source>
        <dbReference type="PROSITE" id="PS50405"/>
    </source>
</evidence>
<dbReference type="InterPro" id="IPR036249">
    <property type="entry name" value="Thioredoxin-like_sf"/>
</dbReference>
<dbReference type="SUPFAM" id="SSF52833">
    <property type="entry name" value="Thioredoxin-like"/>
    <property type="match status" value="1"/>
</dbReference>
<evidence type="ECO:0000313" key="5">
    <source>
        <dbReference type="Proteomes" id="UP000294829"/>
    </source>
</evidence>
<protein>
    <submittedName>
        <fullName evidence="4">Maleylacetoacetate isomerase</fullName>
        <ecNumber evidence="4">5.2.1.2</ecNumber>
    </submittedName>
</protein>
<organism evidence="4 5">
    <name type="scientific">Sapientia aquatica</name>
    <dbReference type="NCBI Taxonomy" id="1549640"/>
    <lineage>
        <taxon>Bacteria</taxon>
        <taxon>Pseudomonadati</taxon>
        <taxon>Pseudomonadota</taxon>
        <taxon>Betaproteobacteria</taxon>
        <taxon>Burkholderiales</taxon>
        <taxon>Oxalobacteraceae</taxon>
        <taxon>Sapientia</taxon>
    </lineage>
</organism>
<accession>A0A4R5W4W6</accession>
<dbReference type="GO" id="GO:0004364">
    <property type="term" value="F:glutathione transferase activity"/>
    <property type="evidence" value="ECO:0007669"/>
    <property type="project" value="TreeGrafter"/>
</dbReference>
<evidence type="ECO:0000259" key="2">
    <source>
        <dbReference type="PROSITE" id="PS50404"/>
    </source>
</evidence>
<reference evidence="4 5" key="1">
    <citation type="submission" date="2019-03" db="EMBL/GenBank/DDBJ databases">
        <title>Sapientia aquatica gen. nov., sp. nov., isolated from a crater lake.</title>
        <authorList>
            <person name="Felfoldi T."/>
            <person name="Szabo A."/>
            <person name="Toth E."/>
            <person name="Schumann P."/>
            <person name="Keki Z."/>
            <person name="Marialigeti K."/>
            <person name="Mathe I."/>
        </authorList>
    </citation>
    <scope>NUCLEOTIDE SEQUENCE [LARGE SCALE GENOMIC DNA]</scope>
    <source>
        <strain evidence="4 5">SA-152</strain>
    </source>
</reference>
<evidence type="ECO:0000256" key="1">
    <source>
        <dbReference type="ARBA" id="ARBA00010007"/>
    </source>
</evidence>
<dbReference type="InterPro" id="IPR034330">
    <property type="entry name" value="GST_Zeta_C"/>
</dbReference>
<dbReference type="InterPro" id="IPR005955">
    <property type="entry name" value="GST_Zeta"/>
</dbReference>
<dbReference type="RefSeq" id="WP_133324537.1">
    <property type="nucleotide sequence ID" value="NZ_SMYL01000001.1"/>
</dbReference>
<feature type="domain" description="GST C-terminal" evidence="3">
    <location>
        <begin position="87"/>
        <end position="212"/>
    </location>
</feature>
<comment type="similarity">
    <text evidence="1">Belongs to the GST superfamily. Zeta family.</text>
</comment>
<keyword evidence="4" id="KW-0413">Isomerase</keyword>
<dbReference type="GO" id="GO:0006559">
    <property type="term" value="P:L-phenylalanine catabolic process"/>
    <property type="evidence" value="ECO:0007669"/>
    <property type="project" value="TreeGrafter"/>
</dbReference>
<dbReference type="PROSITE" id="PS50405">
    <property type="entry name" value="GST_CTER"/>
    <property type="match status" value="1"/>
</dbReference>
<dbReference type="Gene3D" id="1.20.1050.10">
    <property type="match status" value="1"/>
</dbReference>
<dbReference type="EMBL" id="SMYL01000001">
    <property type="protein sequence ID" value="TDK68152.1"/>
    <property type="molecule type" value="Genomic_DNA"/>
</dbReference>
<dbReference type="SFLD" id="SFLDG00358">
    <property type="entry name" value="Main_(cytGST)"/>
    <property type="match status" value="1"/>
</dbReference>
<gene>
    <name evidence="4" type="primary">maiA</name>
    <name evidence="4" type="ORF">E2I14_00965</name>
</gene>
<dbReference type="Pfam" id="PF14497">
    <property type="entry name" value="GST_C_3"/>
    <property type="match status" value="1"/>
</dbReference>
<dbReference type="GO" id="GO:0005737">
    <property type="term" value="C:cytoplasm"/>
    <property type="evidence" value="ECO:0007669"/>
    <property type="project" value="InterPro"/>
</dbReference>
<dbReference type="InterPro" id="IPR010987">
    <property type="entry name" value="Glutathione-S-Trfase_C-like"/>
</dbReference>
<dbReference type="CDD" id="cd03042">
    <property type="entry name" value="GST_N_Zeta"/>
    <property type="match status" value="1"/>
</dbReference>